<dbReference type="Pfam" id="PF14398">
    <property type="entry name" value="ATPgrasp_YheCD"/>
    <property type="match status" value="1"/>
</dbReference>
<evidence type="ECO:0008006" key="3">
    <source>
        <dbReference type="Google" id="ProtNLM"/>
    </source>
</evidence>
<evidence type="ECO:0000313" key="1">
    <source>
        <dbReference type="EMBL" id="TJY42598.1"/>
    </source>
</evidence>
<reference evidence="1 2" key="1">
    <citation type="submission" date="2019-04" db="EMBL/GenBank/DDBJ databases">
        <title>Cohnella sp. nov., isolated from soil.</title>
        <authorList>
            <person name="Kim W."/>
        </authorList>
    </citation>
    <scope>NUCLEOTIDE SEQUENCE [LARGE SCALE GENOMIC DNA]</scope>
    <source>
        <strain evidence="1 2">CAU 1483</strain>
    </source>
</reference>
<dbReference type="AlphaFoldDB" id="A0A4U0FD25"/>
<accession>A0A4U0FD25</accession>
<dbReference type="Proteomes" id="UP000309673">
    <property type="component" value="Unassembled WGS sequence"/>
</dbReference>
<evidence type="ECO:0000313" key="2">
    <source>
        <dbReference type="Proteomes" id="UP000309673"/>
    </source>
</evidence>
<sequence>MGKIKRRHVRSKLAVSYMLLETPETAEYVPDTRLLFKQSLNEMLEAYSEVYIKPDKGVQGIGILRVVKKAEDRFVIRSNSYKAVCYDFDTLWGLLSKLTYGSRYVIQKAIRSTTSSGAPFDIRIHVFRIDGKWRSGVMYGRVDSPGKVTTNVKQGGTSVLMESLFEEHLQYNEKRKRDMLKNLSKCAESIAETVNGMYPPLREYGIDVGIDKNGRLWIYEVNIAPMAPDAVIEGDESVYARYWEIKNLSS</sequence>
<organism evidence="1 2">
    <name type="scientific">Cohnella pontilimi</name>
    <dbReference type="NCBI Taxonomy" id="2564100"/>
    <lineage>
        <taxon>Bacteria</taxon>
        <taxon>Bacillati</taxon>
        <taxon>Bacillota</taxon>
        <taxon>Bacilli</taxon>
        <taxon>Bacillales</taxon>
        <taxon>Paenibacillaceae</taxon>
        <taxon>Cohnella</taxon>
    </lineage>
</organism>
<protein>
    <recommendedName>
        <fullName evidence="3">YheC/YheD family protein</fullName>
    </recommendedName>
</protein>
<dbReference type="RefSeq" id="WP_136777017.1">
    <property type="nucleotide sequence ID" value="NZ_SUPK01000003.1"/>
</dbReference>
<gene>
    <name evidence="1" type="ORF">E5161_07020</name>
</gene>
<dbReference type="InterPro" id="IPR026838">
    <property type="entry name" value="YheC/D"/>
</dbReference>
<dbReference type="Gene3D" id="3.30.470.20">
    <property type="entry name" value="ATP-grasp fold, B domain"/>
    <property type="match status" value="1"/>
</dbReference>
<dbReference type="SUPFAM" id="SSF56059">
    <property type="entry name" value="Glutathione synthetase ATP-binding domain-like"/>
    <property type="match status" value="1"/>
</dbReference>
<dbReference type="EMBL" id="SUPK01000003">
    <property type="protein sequence ID" value="TJY42598.1"/>
    <property type="molecule type" value="Genomic_DNA"/>
</dbReference>
<proteinExistence type="predicted"/>
<name>A0A4U0FD25_9BACL</name>
<dbReference type="OrthoDB" id="7869153at2"/>
<keyword evidence="2" id="KW-1185">Reference proteome</keyword>
<comment type="caution">
    <text evidence="1">The sequence shown here is derived from an EMBL/GenBank/DDBJ whole genome shotgun (WGS) entry which is preliminary data.</text>
</comment>